<proteinExistence type="predicted"/>
<protein>
    <recommendedName>
        <fullName evidence="4">SpeK</fullName>
    </recommendedName>
</protein>
<accession>A0A7X6MX75</accession>
<feature type="transmembrane region" description="Helical" evidence="1">
    <location>
        <begin position="45"/>
        <end position="63"/>
    </location>
</feature>
<reference evidence="2 3" key="1">
    <citation type="submission" date="2020-04" db="EMBL/GenBank/DDBJ databases">
        <title>MicrobeNet Type strains.</title>
        <authorList>
            <person name="Nicholson A.C."/>
        </authorList>
    </citation>
    <scope>NUCLEOTIDE SEQUENCE [LARGE SCALE GENOMIC DNA]</scope>
    <source>
        <strain evidence="2 3">CCUG 69612</strain>
    </source>
</reference>
<comment type="caution">
    <text evidence="2">The sequence shown here is derived from an EMBL/GenBank/DDBJ whole genome shotgun (WGS) entry which is preliminary data.</text>
</comment>
<name>A0A7X6MX75_9STRE</name>
<dbReference type="EMBL" id="JAAXPR010000005">
    <property type="protein sequence ID" value="NKZ20025.1"/>
    <property type="molecule type" value="Genomic_DNA"/>
</dbReference>
<feature type="transmembrane region" description="Helical" evidence="1">
    <location>
        <begin position="12"/>
        <end position="33"/>
    </location>
</feature>
<sequence>MLKNIRTLGKTYSNHLIAVPLLIWIGLLLLPGQYLGDNYMIRNTYMLQVLPVIGWLCLGLGLICRSIKYLIFGLLFIFAFWVTMGLGYLILGA</sequence>
<keyword evidence="3" id="KW-1185">Reference proteome</keyword>
<keyword evidence="1" id="KW-1133">Transmembrane helix</keyword>
<dbReference type="AlphaFoldDB" id="A0A7X6MX75"/>
<dbReference type="Proteomes" id="UP000522720">
    <property type="component" value="Unassembled WGS sequence"/>
</dbReference>
<dbReference type="RefSeq" id="WP_168548783.1">
    <property type="nucleotide sequence ID" value="NZ_JAAXPR010000005.1"/>
</dbReference>
<keyword evidence="1" id="KW-0812">Transmembrane</keyword>
<evidence type="ECO:0000256" key="1">
    <source>
        <dbReference type="SAM" id="Phobius"/>
    </source>
</evidence>
<evidence type="ECO:0008006" key="4">
    <source>
        <dbReference type="Google" id="ProtNLM"/>
    </source>
</evidence>
<evidence type="ECO:0000313" key="2">
    <source>
        <dbReference type="EMBL" id="NKZ20025.1"/>
    </source>
</evidence>
<organism evidence="2 3">
    <name type="scientific">Streptococcus ovuberis</name>
    <dbReference type="NCBI Taxonomy" id="1936207"/>
    <lineage>
        <taxon>Bacteria</taxon>
        <taxon>Bacillati</taxon>
        <taxon>Bacillota</taxon>
        <taxon>Bacilli</taxon>
        <taxon>Lactobacillales</taxon>
        <taxon>Streptococcaceae</taxon>
        <taxon>Streptococcus</taxon>
    </lineage>
</organism>
<feature type="transmembrane region" description="Helical" evidence="1">
    <location>
        <begin position="70"/>
        <end position="91"/>
    </location>
</feature>
<evidence type="ECO:0000313" key="3">
    <source>
        <dbReference type="Proteomes" id="UP000522720"/>
    </source>
</evidence>
<keyword evidence="1" id="KW-0472">Membrane</keyword>
<gene>
    <name evidence="2" type="ORF">HF992_04060</name>
</gene>